<feature type="transmembrane region" description="Helical" evidence="23">
    <location>
        <begin position="119"/>
        <end position="137"/>
    </location>
</feature>
<dbReference type="EMBL" id="VFOR01000002">
    <property type="protein sequence ID" value="TQL57702.1"/>
    <property type="molecule type" value="Genomic_DNA"/>
</dbReference>
<dbReference type="PANTHER" id="PTHR30474">
    <property type="entry name" value="CELL CYCLE PROTEIN"/>
    <property type="match status" value="1"/>
</dbReference>
<keyword evidence="8" id="KW-0133">Cell shape</keyword>
<feature type="transmembrane region" description="Helical" evidence="23">
    <location>
        <begin position="384"/>
        <end position="406"/>
    </location>
</feature>
<feature type="transmembrane region" description="Helical" evidence="23">
    <location>
        <begin position="347"/>
        <end position="372"/>
    </location>
</feature>
<feature type="region of interest" description="Disordered" evidence="22">
    <location>
        <begin position="1"/>
        <end position="35"/>
    </location>
</feature>
<dbReference type="GO" id="GO:0051301">
    <property type="term" value="P:cell division"/>
    <property type="evidence" value="ECO:0007669"/>
    <property type="project" value="UniProtKB-KW"/>
</dbReference>
<dbReference type="GO" id="GO:0071555">
    <property type="term" value="P:cell wall organization"/>
    <property type="evidence" value="ECO:0007669"/>
    <property type="project" value="UniProtKB-KW"/>
</dbReference>
<evidence type="ECO:0000256" key="9">
    <source>
        <dbReference type="ARBA" id="ARBA00022984"/>
    </source>
</evidence>
<comment type="caution">
    <text evidence="24">The sequence shown here is derived from an EMBL/GenBank/DDBJ whole genome shotgun (WGS) entry which is preliminary data.</text>
</comment>
<comment type="function">
    <text evidence="21">Peptidoglycan polymerase that is essential for cell division.</text>
</comment>
<dbReference type="InterPro" id="IPR001182">
    <property type="entry name" value="FtsW/RodA"/>
</dbReference>
<dbReference type="InterPro" id="IPR013437">
    <property type="entry name" value="FtsW"/>
</dbReference>
<evidence type="ECO:0000256" key="10">
    <source>
        <dbReference type="ARBA" id="ARBA00022989"/>
    </source>
</evidence>
<evidence type="ECO:0000256" key="22">
    <source>
        <dbReference type="SAM" id="MobiDB-lite"/>
    </source>
</evidence>
<dbReference type="GO" id="GO:0005886">
    <property type="term" value="C:plasma membrane"/>
    <property type="evidence" value="ECO:0007669"/>
    <property type="project" value="UniProtKB-SubCell"/>
</dbReference>
<dbReference type="GO" id="GO:0009252">
    <property type="term" value="P:peptidoglycan biosynthetic process"/>
    <property type="evidence" value="ECO:0007669"/>
    <property type="project" value="UniProtKB-KW"/>
</dbReference>
<gene>
    <name evidence="24" type="ORF">FB460_1542</name>
</gene>
<keyword evidence="12" id="KW-0131">Cell cycle</keyword>
<evidence type="ECO:0000256" key="20">
    <source>
        <dbReference type="ARBA" id="ARBA00049902"/>
    </source>
</evidence>
<keyword evidence="3" id="KW-1003">Cell membrane</keyword>
<keyword evidence="4 24" id="KW-0132">Cell division</keyword>
<evidence type="ECO:0000256" key="13">
    <source>
        <dbReference type="ARBA" id="ARBA00023316"/>
    </source>
</evidence>
<feature type="transmembrane region" description="Helical" evidence="23">
    <location>
        <begin position="309"/>
        <end position="335"/>
    </location>
</feature>
<dbReference type="InterPro" id="IPR018365">
    <property type="entry name" value="Cell_cycle_FtsW-rel_CS"/>
</dbReference>
<dbReference type="NCBIfam" id="TIGR02614">
    <property type="entry name" value="ftsW"/>
    <property type="match status" value="1"/>
</dbReference>
<evidence type="ECO:0000256" key="7">
    <source>
        <dbReference type="ARBA" id="ARBA00022692"/>
    </source>
</evidence>
<evidence type="ECO:0000313" key="24">
    <source>
        <dbReference type="EMBL" id="TQL57702.1"/>
    </source>
</evidence>
<comment type="subcellular location">
    <subcellularLocation>
        <location evidence="1">Cell membrane</location>
        <topology evidence="1">Multi-pass membrane protein</topology>
    </subcellularLocation>
</comment>
<proteinExistence type="inferred from homology"/>
<sequence length="435" mass="46484">MALLPPPQKSPSQKGRARMEPASVGEPSADEEQSPRGVVAIMRDTLARPLADYWMIIGSAALLIGLGLMFVLSASSVYGQLQVGDSFFFVKRQSVFMVAGLIGAVFLARASLQSLQVMSWAALLLAYGFLVLTYTPLGVDVNGNQNWVELGTPLLRFQPAEFAKLALVMWAGAIFTRKQRKLDEPAHLLIPFLPLAGLVLLLVVFQGDMGTAVIIAGILVSLLLVVGTPKRVLLALSGVGLLGVLAMTVTSANRMRRLLAFMNPGQDLDGTNMQATVGVYALATGGWTGTGIGRSRQKWGSLPEAHTDYIYAVIGEELGLFGALLVLALFFVLGFAGIRVAMHSETLFGRVTATGITTWFLFQALVNIAVVLRMLPVMGVPLPMLSYGGSALMANMLALGVLIACARDVPHAREALQRKHDARPSRVTSIVGSRG</sequence>
<dbReference type="PANTHER" id="PTHR30474:SF2">
    <property type="entry name" value="PEPTIDOGLYCAN GLYCOSYLTRANSFERASE FTSW-RELATED"/>
    <property type="match status" value="1"/>
</dbReference>
<feature type="transmembrane region" description="Helical" evidence="23">
    <location>
        <begin position="188"/>
        <end position="205"/>
    </location>
</feature>
<feature type="transmembrane region" description="Helical" evidence="23">
    <location>
        <begin position="53"/>
        <end position="74"/>
    </location>
</feature>
<comment type="catalytic activity">
    <reaction evidence="20">
        <text>[GlcNAc-(1-&gt;4)-Mur2Ac(oyl-L-Ala-gamma-D-Glu-L-Lys-D-Ala-D-Ala)](n)-di-trans,octa-cis-undecaprenyl diphosphate + beta-D-GlcNAc-(1-&gt;4)-Mur2Ac(oyl-L-Ala-gamma-D-Glu-L-Lys-D-Ala-D-Ala)-di-trans,octa-cis-undecaprenyl diphosphate = [GlcNAc-(1-&gt;4)-Mur2Ac(oyl-L-Ala-gamma-D-Glu-L-Lys-D-Ala-D-Ala)](n+1)-di-trans,octa-cis-undecaprenyl diphosphate + di-trans,octa-cis-undecaprenyl diphosphate + H(+)</text>
        <dbReference type="Rhea" id="RHEA:23708"/>
        <dbReference type="Rhea" id="RHEA-COMP:9602"/>
        <dbReference type="Rhea" id="RHEA-COMP:9603"/>
        <dbReference type="ChEBI" id="CHEBI:15378"/>
        <dbReference type="ChEBI" id="CHEBI:58405"/>
        <dbReference type="ChEBI" id="CHEBI:60033"/>
        <dbReference type="ChEBI" id="CHEBI:78435"/>
        <dbReference type="EC" id="2.4.99.28"/>
    </reaction>
</comment>
<dbReference type="GO" id="GO:0032153">
    <property type="term" value="C:cell division site"/>
    <property type="evidence" value="ECO:0007669"/>
    <property type="project" value="TreeGrafter"/>
</dbReference>
<evidence type="ECO:0000256" key="5">
    <source>
        <dbReference type="ARBA" id="ARBA00022676"/>
    </source>
</evidence>
<evidence type="ECO:0000256" key="18">
    <source>
        <dbReference type="ARBA" id="ARBA00041418"/>
    </source>
</evidence>
<evidence type="ECO:0000256" key="19">
    <source>
        <dbReference type="ARBA" id="ARBA00044770"/>
    </source>
</evidence>
<evidence type="ECO:0000256" key="2">
    <source>
        <dbReference type="ARBA" id="ARBA00004752"/>
    </source>
</evidence>
<dbReference type="EC" id="2.4.99.28" evidence="19"/>
<keyword evidence="11 23" id="KW-0472">Membrane</keyword>
<dbReference type="GO" id="GO:0008955">
    <property type="term" value="F:peptidoglycan glycosyltransferase activity"/>
    <property type="evidence" value="ECO:0007669"/>
    <property type="project" value="UniProtKB-EC"/>
</dbReference>
<organism evidence="24 25">
    <name type="scientific">Propioniferax innocua</name>
    <dbReference type="NCBI Taxonomy" id="1753"/>
    <lineage>
        <taxon>Bacteria</taxon>
        <taxon>Bacillati</taxon>
        <taxon>Actinomycetota</taxon>
        <taxon>Actinomycetes</taxon>
        <taxon>Propionibacteriales</taxon>
        <taxon>Propionibacteriaceae</taxon>
        <taxon>Propioniferax</taxon>
    </lineage>
</organism>
<dbReference type="GO" id="GO:0015648">
    <property type="term" value="F:lipid-linked peptidoglycan transporter activity"/>
    <property type="evidence" value="ECO:0007669"/>
    <property type="project" value="TreeGrafter"/>
</dbReference>
<comment type="pathway">
    <text evidence="2">Cell wall biogenesis; peptidoglycan biosynthesis.</text>
</comment>
<evidence type="ECO:0000256" key="14">
    <source>
        <dbReference type="ARBA" id="ARBA00032370"/>
    </source>
</evidence>
<accession>A0A542ZBK1</accession>
<dbReference type="GO" id="GO:0008360">
    <property type="term" value="P:regulation of cell shape"/>
    <property type="evidence" value="ECO:0007669"/>
    <property type="project" value="UniProtKB-KW"/>
</dbReference>
<dbReference type="PROSITE" id="PS00428">
    <property type="entry name" value="FTSW_RODA_SPOVE"/>
    <property type="match status" value="1"/>
</dbReference>
<evidence type="ECO:0000256" key="1">
    <source>
        <dbReference type="ARBA" id="ARBA00004651"/>
    </source>
</evidence>
<feature type="transmembrane region" description="Helical" evidence="23">
    <location>
        <begin position="232"/>
        <end position="252"/>
    </location>
</feature>
<evidence type="ECO:0000256" key="15">
    <source>
        <dbReference type="ARBA" id="ARBA00033270"/>
    </source>
</evidence>
<evidence type="ECO:0000256" key="8">
    <source>
        <dbReference type="ARBA" id="ARBA00022960"/>
    </source>
</evidence>
<feature type="transmembrane region" description="Helical" evidence="23">
    <location>
        <begin position="211"/>
        <end position="227"/>
    </location>
</feature>
<evidence type="ECO:0000256" key="17">
    <source>
        <dbReference type="ARBA" id="ARBA00041185"/>
    </source>
</evidence>
<protein>
    <recommendedName>
        <fullName evidence="17">Probable peptidoglycan glycosyltransferase FtsW</fullName>
        <ecNumber evidence="19">2.4.99.28</ecNumber>
    </recommendedName>
    <alternativeName>
        <fullName evidence="18">Cell division protein FtsW</fullName>
    </alternativeName>
    <alternativeName>
        <fullName evidence="15">Cell wall polymerase</fullName>
    </alternativeName>
    <alternativeName>
        <fullName evidence="14">Peptidoglycan polymerase</fullName>
    </alternativeName>
</protein>
<evidence type="ECO:0000256" key="21">
    <source>
        <dbReference type="ARBA" id="ARBA00049966"/>
    </source>
</evidence>
<keyword evidence="13" id="KW-0961">Cell wall biogenesis/degradation</keyword>
<feature type="transmembrane region" description="Helical" evidence="23">
    <location>
        <begin position="157"/>
        <end position="176"/>
    </location>
</feature>
<keyword evidence="5" id="KW-0328">Glycosyltransferase</keyword>
<dbReference type="Proteomes" id="UP000316196">
    <property type="component" value="Unassembled WGS sequence"/>
</dbReference>
<dbReference type="AlphaFoldDB" id="A0A542ZBK1"/>
<evidence type="ECO:0000256" key="16">
    <source>
        <dbReference type="ARBA" id="ARBA00038053"/>
    </source>
</evidence>
<comment type="similarity">
    <text evidence="16">Belongs to the SEDS family. FtsW subfamily.</text>
</comment>
<keyword evidence="7 23" id="KW-0812">Transmembrane</keyword>
<keyword evidence="25" id="KW-1185">Reference proteome</keyword>
<evidence type="ECO:0000256" key="3">
    <source>
        <dbReference type="ARBA" id="ARBA00022475"/>
    </source>
</evidence>
<reference evidence="24 25" key="1">
    <citation type="submission" date="2019-06" db="EMBL/GenBank/DDBJ databases">
        <title>Sequencing the genomes of 1000 actinobacteria strains.</title>
        <authorList>
            <person name="Klenk H.-P."/>
        </authorList>
    </citation>
    <scope>NUCLEOTIDE SEQUENCE [LARGE SCALE GENOMIC DNA]</scope>
    <source>
        <strain evidence="24 25">DSM 8251</strain>
    </source>
</reference>
<name>A0A542ZBK1_9ACTN</name>
<keyword evidence="10 23" id="KW-1133">Transmembrane helix</keyword>
<evidence type="ECO:0000313" key="25">
    <source>
        <dbReference type="Proteomes" id="UP000316196"/>
    </source>
</evidence>
<keyword evidence="9" id="KW-0573">Peptidoglycan synthesis</keyword>
<evidence type="ECO:0000256" key="11">
    <source>
        <dbReference type="ARBA" id="ARBA00023136"/>
    </source>
</evidence>
<dbReference type="Pfam" id="PF01098">
    <property type="entry name" value="FTSW_RODA_SPOVE"/>
    <property type="match status" value="1"/>
</dbReference>
<evidence type="ECO:0000256" key="4">
    <source>
        <dbReference type="ARBA" id="ARBA00022618"/>
    </source>
</evidence>
<feature type="transmembrane region" description="Helical" evidence="23">
    <location>
        <begin position="94"/>
        <end position="112"/>
    </location>
</feature>
<keyword evidence="6" id="KW-0808">Transferase</keyword>
<evidence type="ECO:0000256" key="12">
    <source>
        <dbReference type="ARBA" id="ARBA00023306"/>
    </source>
</evidence>
<evidence type="ECO:0000256" key="23">
    <source>
        <dbReference type="SAM" id="Phobius"/>
    </source>
</evidence>
<dbReference type="RefSeq" id="WP_211345905.1">
    <property type="nucleotide sequence ID" value="NZ_BAAAMD010000003.1"/>
</dbReference>
<evidence type="ECO:0000256" key="6">
    <source>
        <dbReference type="ARBA" id="ARBA00022679"/>
    </source>
</evidence>